<evidence type="ECO:0000256" key="3">
    <source>
        <dbReference type="ARBA" id="ARBA00022692"/>
    </source>
</evidence>
<evidence type="ECO:0000256" key="5">
    <source>
        <dbReference type="ARBA" id="ARBA00023136"/>
    </source>
</evidence>
<keyword evidence="3 6" id="KW-0812">Transmembrane</keyword>
<dbReference type="InterPro" id="IPR033580">
    <property type="entry name" value="Nurim-like"/>
</dbReference>
<evidence type="ECO:0000256" key="4">
    <source>
        <dbReference type="ARBA" id="ARBA00022989"/>
    </source>
</evidence>
<evidence type="ECO:0000256" key="6">
    <source>
        <dbReference type="SAM" id="Phobius"/>
    </source>
</evidence>
<dbReference type="GO" id="GO:0016020">
    <property type="term" value="C:membrane"/>
    <property type="evidence" value="ECO:0007669"/>
    <property type="project" value="UniProtKB-SubCell"/>
</dbReference>
<gene>
    <name evidence="7" type="ORF">OTERR_17240</name>
</gene>
<evidence type="ECO:0000313" key="7">
    <source>
        <dbReference type="EMBL" id="QEL65200.1"/>
    </source>
</evidence>
<accession>A0A5C1E8K8</accession>
<proteinExistence type="inferred from homology"/>
<dbReference type="Proteomes" id="UP000323671">
    <property type="component" value="Chromosome"/>
</dbReference>
<feature type="transmembrane region" description="Helical" evidence="6">
    <location>
        <begin position="45"/>
        <end position="66"/>
    </location>
</feature>
<comment type="subcellular location">
    <subcellularLocation>
        <location evidence="1">Membrane</location>
        <topology evidence="1">Multi-pass membrane protein</topology>
    </subcellularLocation>
</comment>
<dbReference type="EMBL" id="CP022579">
    <property type="protein sequence ID" value="QEL65200.1"/>
    <property type="molecule type" value="Genomic_DNA"/>
</dbReference>
<organism evidence="7 8">
    <name type="scientific">Oryzomicrobium terrae</name>
    <dbReference type="NCBI Taxonomy" id="1735038"/>
    <lineage>
        <taxon>Bacteria</taxon>
        <taxon>Pseudomonadati</taxon>
        <taxon>Pseudomonadota</taxon>
        <taxon>Betaproteobacteria</taxon>
        <taxon>Rhodocyclales</taxon>
        <taxon>Rhodocyclaceae</taxon>
        <taxon>Oryzomicrobium</taxon>
    </lineage>
</organism>
<dbReference type="PANTHER" id="PTHR31040">
    <property type="entry name" value="NURIM"/>
    <property type="match status" value="1"/>
</dbReference>
<dbReference type="KEGG" id="otr:OTERR_17240"/>
<protein>
    <recommendedName>
        <fullName evidence="9">Methanethiol S-methyltransferase</fullName>
    </recommendedName>
</protein>
<name>A0A5C1E8K8_9RHOO</name>
<dbReference type="RefSeq" id="WP_149425514.1">
    <property type="nucleotide sequence ID" value="NZ_CP022579.1"/>
</dbReference>
<reference evidence="7 8" key="1">
    <citation type="submission" date="2017-07" db="EMBL/GenBank/DDBJ databases">
        <title>Complete genome sequence of Oryzomicrobium terrae TPP412.</title>
        <authorList>
            <person name="Chiu L.-W."/>
            <person name="Lo K.-J."/>
            <person name="Tsai Y.-M."/>
            <person name="Lin S.-S."/>
            <person name="Kuo C.-H."/>
            <person name="Liu C.-T."/>
        </authorList>
    </citation>
    <scope>NUCLEOTIDE SEQUENCE [LARGE SCALE GENOMIC DNA]</scope>
    <source>
        <strain evidence="7 8">TPP412</strain>
    </source>
</reference>
<evidence type="ECO:0000313" key="8">
    <source>
        <dbReference type="Proteomes" id="UP000323671"/>
    </source>
</evidence>
<dbReference type="Gene3D" id="1.20.120.1630">
    <property type="match status" value="1"/>
</dbReference>
<keyword evidence="4 6" id="KW-1133">Transmembrane helix</keyword>
<sequence length="218" mass="25161">MPDLVFRLALLALAWLGYFALHSLLASLPIKHAVARRWPAAMPAYRLGFNLLAVLFLLAPLGLLYGSDWPSLWRWQGYAAWLANGLALAALAGFIWSLRYYDGEEFIGLRQWRGHVRQAEDQEHFQLSPLHRWVRHPWYALALVLIWTRPMDAGMLLTALLATLYFVVGSRLEERKLLIYHGDIYRRYRQRVPGLVPLPWKHLSRDEVAALLATPPRT</sequence>
<evidence type="ECO:0000256" key="2">
    <source>
        <dbReference type="ARBA" id="ARBA00010631"/>
    </source>
</evidence>
<dbReference type="PANTHER" id="PTHR31040:SF1">
    <property type="entry name" value="NURIM"/>
    <property type="match status" value="1"/>
</dbReference>
<comment type="similarity">
    <text evidence="2">Belongs to the nurim family.</text>
</comment>
<evidence type="ECO:0008006" key="9">
    <source>
        <dbReference type="Google" id="ProtNLM"/>
    </source>
</evidence>
<feature type="transmembrane region" description="Helical" evidence="6">
    <location>
        <begin position="78"/>
        <end position="98"/>
    </location>
</feature>
<evidence type="ECO:0000256" key="1">
    <source>
        <dbReference type="ARBA" id="ARBA00004141"/>
    </source>
</evidence>
<dbReference type="AlphaFoldDB" id="A0A5C1E8K8"/>
<keyword evidence="5 6" id="KW-0472">Membrane</keyword>
<keyword evidence="8" id="KW-1185">Reference proteome</keyword>